<dbReference type="SUPFAM" id="SSF56601">
    <property type="entry name" value="beta-lactamase/transpeptidase-like"/>
    <property type="match status" value="1"/>
</dbReference>
<name>A0A0A7ELL9_9GAMM</name>
<dbReference type="GO" id="GO:0016787">
    <property type="term" value="F:hydrolase activity"/>
    <property type="evidence" value="ECO:0007669"/>
    <property type="project" value="UniProtKB-KW"/>
</dbReference>
<reference evidence="2 3" key="1">
    <citation type="submission" date="2014-11" db="EMBL/GenBank/DDBJ databases">
        <title>Complete Genome Sequence of Pseudoalteromonas sp. Strain OCN003 Isolated from Kaneohe Bay, Oahu, Hawaii.</title>
        <authorList>
            <person name="Beurmann S."/>
            <person name="Videau P."/>
            <person name="Ushijima B."/>
            <person name="Smith A.M."/>
            <person name="Aeby G.S."/>
            <person name="Callahan S.M."/>
            <person name="Belcaid M."/>
        </authorList>
    </citation>
    <scope>NUCLEOTIDE SEQUENCE [LARGE SCALE GENOMIC DNA]</scope>
    <source>
        <strain evidence="2 3">OCN003</strain>
    </source>
</reference>
<dbReference type="eggNOG" id="COG1680">
    <property type="taxonomic scope" value="Bacteria"/>
</dbReference>
<dbReference type="Gene3D" id="3.40.710.10">
    <property type="entry name" value="DD-peptidase/beta-lactamase superfamily"/>
    <property type="match status" value="1"/>
</dbReference>
<dbReference type="EMBL" id="CP009889">
    <property type="protein sequence ID" value="AIY67524.1"/>
    <property type="molecule type" value="Genomic_DNA"/>
</dbReference>
<dbReference type="InterPro" id="IPR050789">
    <property type="entry name" value="Diverse_Enzym_Activities"/>
</dbReference>
<dbReference type="Proteomes" id="UP000030341">
    <property type="component" value="Chromosome 2"/>
</dbReference>
<evidence type="ECO:0000313" key="2">
    <source>
        <dbReference type="EMBL" id="AIY67524.1"/>
    </source>
</evidence>
<dbReference type="PANTHER" id="PTHR43283">
    <property type="entry name" value="BETA-LACTAMASE-RELATED"/>
    <property type="match status" value="1"/>
</dbReference>
<dbReference type="InterPro" id="IPR012338">
    <property type="entry name" value="Beta-lactam/transpept-like"/>
</dbReference>
<feature type="domain" description="Beta-lactamase-related" evidence="1">
    <location>
        <begin position="97"/>
        <end position="371"/>
    </location>
</feature>
<organism evidence="2 3">
    <name type="scientific">Pseudoalteromonas piratica</name>
    <dbReference type="NCBI Taxonomy" id="1348114"/>
    <lineage>
        <taxon>Bacteria</taxon>
        <taxon>Pseudomonadati</taxon>
        <taxon>Pseudomonadota</taxon>
        <taxon>Gammaproteobacteria</taxon>
        <taxon>Alteromonadales</taxon>
        <taxon>Pseudoalteromonadaceae</taxon>
        <taxon>Pseudoalteromonas</taxon>
    </lineage>
</organism>
<dbReference type="STRING" id="1348114.OM33_21140"/>
<dbReference type="Pfam" id="PF00144">
    <property type="entry name" value="Beta-lactamase"/>
    <property type="match status" value="1"/>
</dbReference>
<sequence>MLKSYQAKILTALFLITSPEGVTKEAEFKAPRVSAEEEKISFWDMKPLETAFINPAPEKLKDNLTVAKLGIDDGSKTRLLGFANELAENKYGKYDSLLISHKGALVFESYYNNGRIDLPHFQFSATKGYTSLILARAIQLGYLTMTDLHKPLVSFFEGLDKSKLASGIELVTLHHVLTMSSGLQFSDEHLKDFRENREKYSGTAQIQAFFEKTQPINKQSQKYNYQAPDPILVMHVINAVVPGTAKEFIENEFFNKMGITSYKWKLDPQGMPVAESGADLTSRDMLKIGNMLAKKGNINNEKFLSQEYLKAAFGAITKPTQSWIPESFNYGYFWYQSDIVLNKKNYNVNFAWGAGGNRIIIVNDLDLVIALTGHDREDVIFDQIAKQVLPAFL</sequence>
<evidence type="ECO:0000313" key="3">
    <source>
        <dbReference type="Proteomes" id="UP000030341"/>
    </source>
</evidence>
<dbReference type="PANTHER" id="PTHR43283:SF7">
    <property type="entry name" value="BETA-LACTAMASE-RELATED DOMAIN-CONTAINING PROTEIN"/>
    <property type="match status" value="1"/>
</dbReference>
<gene>
    <name evidence="2" type="ORF">OM33_21140</name>
</gene>
<dbReference type="RefSeq" id="WP_040136590.1">
    <property type="nucleotide sequence ID" value="NZ_CP009889.1"/>
</dbReference>
<keyword evidence="2" id="KW-0378">Hydrolase</keyword>
<dbReference type="AlphaFoldDB" id="A0A0A7ELL9"/>
<protein>
    <submittedName>
        <fullName evidence="2">Hydrolase</fullName>
    </submittedName>
</protein>
<dbReference type="HOGENOM" id="CLU_030169_1_2_6"/>
<keyword evidence="3" id="KW-1185">Reference proteome</keyword>
<accession>A0A0A7ELL9</accession>
<dbReference type="InterPro" id="IPR001466">
    <property type="entry name" value="Beta-lactam-related"/>
</dbReference>
<dbReference type="KEGG" id="pseo:OM33_21140"/>
<proteinExistence type="predicted"/>
<evidence type="ECO:0000259" key="1">
    <source>
        <dbReference type="Pfam" id="PF00144"/>
    </source>
</evidence>